<protein>
    <submittedName>
        <fullName evidence="1">Uncharacterized protein</fullName>
    </submittedName>
</protein>
<accession>A0A7X9S1C2</accession>
<evidence type="ECO:0000313" key="2">
    <source>
        <dbReference type="Proteomes" id="UP000576082"/>
    </source>
</evidence>
<name>A0A7X9S1C2_9BACT</name>
<keyword evidence="2" id="KW-1185">Reference proteome</keyword>
<reference evidence="1 2" key="1">
    <citation type="submission" date="2020-04" db="EMBL/GenBank/DDBJ databases">
        <title>Flammeovirga sp. SR4, a novel species isolated from seawater.</title>
        <authorList>
            <person name="Wang X."/>
        </authorList>
    </citation>
    <scope>NUCLEOTIDE SEQUENCE [LARGE SCALE GENOMIC DNA]</scope>
    <source>
        <strain evidence="1 2">ATCC 23126</strain>
    </source>
</reference>
<comment type="caution">
    <text evidence="1">The sequence shown here is derived from an EMBL/GenBank/DDBJ whole genome shotgun (WGS) entry which is preliminary data.</text>
</comment>
<dbReference type="Proteomes" id="UP000576082">
    <property type="component" value="Unassembled WGS sequence"/>
</dbReference>
<proteinExistence type="predicted"/>
<dbReference type="EMBL" id="JABANE010000173">
    <property type="protein sequence ID" value="NME72544.1"/>
    <property type="molecule type" value="Genomic_DNA"/>
</dbReference>
<organism evidence="1 2">
    <name type="scientific">Flammeovirga aprica JL-4</name>
    <dbReference type="NCBI Taxonomy" id="694437"/>
    <lineage>
        <taxon>Bacteria</taxon>
        <taxon>Pseudomonadati</taxon>
        <taxon>Bacteroidota</taxon>
        <taxon>Cytophagia</taxon>
        <taxon>Cytophagales</taxon>
        <taxon>Flammeovirgaceae</taxon>
        <taxon>Flammeovirga</taxon>
    </lineage>
</organism>
<dbReference type="RefSeq" id="WP_169660731.1">
    <property type="nucleotide sequence ID" value="NZ_JABANE010000173.1"/>
</dbReference>
<dbReference type="AlphaFoldDB" id="A0A7X9S1C2"/>
<sequence>MPGFDGEPIELNPTYPIEVQYWELSGSFNNWVEYSNHTYYDYTEYADSIVYQFYIDNTEYNSSDMSFKFRNGGSWGSDSMGMGYSSPTYLNPNTEYDLYYDGAANNIAMEYVSYVNVTLIQTKHGYSMRWNHTTKVEEPFNPIEGTNVEIVEEIAFTDKGKDLYTKYNPNLTAHDAVLSAAEFVTTQTHMEGNIEVWFEYEEISGSYKIVAGGEYGDGFALINTWNGAYDIYRFSTFEELEYMLLPTLKNGKLLNQDTEYVKGSFNSHFIMWEKGSM</sequence>
<evidence type="ECO:0000313" key="1">
    <source>
        <dbReference type="EMBL" id="NME72544.1"/>
    </source>
</evidence>
<gene>
    <name evidence="1" type="ORF">HHU12_31580</name>
</gene>